<dbReference type="AlphaFoldDB" id="A0A439CWN9"/>
<feature type="region of interest" description="Disordered" evidence="1">
    <location>
        <begin position="144"/>
        <end position="187"/>
    </location>
</feature>
<protein>
    <submittedName>
        <fullName evidence="2">Uncharacterized protein</fullName>
    </submittedName>
</protein>
<keyword evidence="3" id="KW-1185">Reference proteome</keyword>
<dbReference type="Proteomes" id="UP000286045">
    <property type="component" value="Unassembled WGS sequence"/>
</dbReference>
<sequence length="314" mass="34994">MSIDRQTTAEAKYLPKYEDVSLLFDMQLEIAAIRTESKFRSKEASKAAATCRSYTNQADAYIRRDGAQGKHDDRNRGPDEREKVGVHVQAAKRLVPELPAHMCSVDRCCRRQQVLERRNGSRWHGTHPRYLDAVSPTAKELCRSPIFKRADRRHGGRSERKQGGQHRAAQGDEAAFGGAGAYESEDSREKAEEHARCGCGCFDRLAGVLQEAIEDGLNGAFEKRRASVPAVLQWSSRTASNTSANCGYHLVNLGEANGSMAGVWIKYLFGDMVQMEENAGARRYQKRATVLVDDPKADKAGEYHWSHILLPGDI</sequence>
<organism evidence="2 3">
    <name type="scientific">Xylaria grammica</name>
    <dbReference type="NCBI Taxonomy" id="363999"/>
    <lineage>
        <taxon>Eukaryota</taxon>
        <taxon>Fungi</taxon>
        <taxon>Dikarya</taxon>
        <taxon>Ascomycota</taxon>
        <taxon>Pezizomycotina</taxon>
        <taxon>Sordariomycetes</taxon>
        <taxon>Xylariomycetidae</taxon>
        <taxon>Xylariales</taxon>
        <taxon>Xylariaceae</taxon>
        <taxon>Xylaria</taxon>
    </lineage>
</organism>
<comment type="caution">
    <text evidence="2">The sequence shown here is derived from an EMBL/GenBank/DDBJ whole genome shotgun (WGS) entry which is preliminary data.</text>
</comment>
<gene>
    <name evidence="2" type="ORF">EKO27_g8557</name>
</gene>
<name>A0A439CWN9_9PEZI</name>
<feature type="region of interest" description="Disordered" evidence="1">
    <location>
        <begin position="62"/>
        <end position="84"/>
    </location>
</feature>
<evidence type="ECO:0000256" key="1">
    <source>
        <dbReference type="SAM" id="MobiDB-lite"/>
    </source>
</evidence>
<proteinExistence type="predicted"/>
<accession>A0A439CWN9</accession>
<reference evidence="2 3" key="1">
    <citation type="submission" date="2018-12" db="EMBL/GenBank/DDBJ databases">
        <title>Draft genome sequence of Xylaria grammica IHI A82.</title>
        <authorList>
            <person name="Buettner E."/>
            <person name="Kellner H."/>
        </authorList>
    </citation>
    <scope>NUCLEOTIDE SEQUENCE [LARGE SCALE GENOMIC DNA]</scope>
    <source>
        <strain evidence="2 3">IHI A82</strain>
    </source>
</reference>
<dbReference type="EMBL" id="RYZI01000327">
    <property type="protein sequence ID" value="RWA06546.1"/>
    <property type="molecule type" value="Genomic_DNA"/>
</dbReference>
<evidence type="ECO:0000313" key="3">
    <source>
        <dbReference type="Proteomes" id="UP000286045"/>
    </source>
</evidence>
<evidence type="ECO:0000313" key="2">
    <source>
        <dbReference type="EMBL" id="RWA06546.1"/>
    </source>
</evidence>